<evidence type="ECO:0000256" key="1">
    <source>
        <dbReference type="SAM" id="MobiDB-lite"/>
    </source>
</evidence>
<feature type="compositionally biased region" description="Low complexity" evidence="1">
    <location>
        <begin position="37"/>
        <end position="50"/>
    </location>
</feature>
<reference evidence="3" key="1">
    <citation type="submission" date="2023-02" db="EMBL/GenBank/DDBJ databases">
        <title>Identification and recombinant expression of a fungal hydrolase from Papiliotrema laurentii that hydrolyzes apple cutin and clears colloidal polyester polyurethane.</title>
        <authorList>
            <consortium name="DOE Joint Genome Institute"/>
            <person name="Roman V.A."/>
            <person name="Bojanowski C."/>
            <person name="Crable B.R."/>
            <person name="Wagner D.N."/>
            <person name="Hung C.S."/>
            <person name="Nadeau L.J."/>
            <person name="Schratz L."/>
            <person name="Haridas S."/>
            <person name="Pangilinan J."/>
            <person name="Lipzen A."/>
            <person name="Na H."/>
            <person name="Yan M."/>
            <person name="Ng V."/>
            <person name="Grigoriev I.V."/>
            <person name="Spatafora J.W."/>
            <person name="Barlow D."/>
            <person name="Biffinger J."/>
            <person name="Kelley-Loughnane N."/>
            <person name="Varaljay V.A."/>
            <person name="Crookes-Goodson W.J."/>
        </authorList>
    </citation>
    <scope>NUCLEOTIDE SEQUENCE</scope>
    <source>
        <strain evidence="3">5307AH</strain>
    </source>
</reference>
<dbReference type="EMBL" id="JAODAN010000005">
    <property type="protein sequence ID" value="KAK1924338.1"/>
    <property type="molecule type" value="Genomic_DNA"/>
</dbReference>
<dbReference type="InterPro" id="IPR022771">
    <property type="entry name" value="WAPL_C"/>
</dbReference>
<evidence type="ECO:0000259" key="2">
    <source>
        <dbReference type="Pfam" id="PF07814"/>
    </source>
</evidence>
<name>A0AAD9D182_PAPLA</name>
<sequence length="889" mass="95385">MIPTLPFASHHRKDQQQNPDIHSHSPVMPLSSPDGPSFASGSVSSSSTKTSFKRYSVRSLALTRKREAEISDEEEENSEEDDIGGDEREGREARSTKRTRRASTSPSPLSSRRRAERIAGRTLVGQERESTTAAHLGDMKTKLSKNEPQTPATPTAPNNDSHSIPRPSIPASSSTPNPPKTPPRPSRRHTSAHGSAPSPRDVSSLFSPAAKSSPGSGRDSPTPRTKRPGGIRRMLTKAQSLGDTLGSPHSRHSGDGSPARPTSTATTPSTPSRTPGRTQSMPFTPTLARMSSPGLELPLSPAAKPSGPAIGSEGRAKRVYGGNRSYLEEDRAAKPKAADDNASTEESMTYVEFRQKYDVDNDGWDNIAGTDASLADLAQARAPLPVSDMRSKGENRRFLDEVGYLVEGVSDSSASLGVRRASSMDILRNMQDESWAAKVHTCGQSDRLWDALMKARGEGDEMIDTMSLLFLSICVRRSVALDTIIQSHTRTVLNLIMNGLRKEGFVELALKTSTTTAKKLEAICSELNQAWAPQQVTPRAACARLLLSVVDAAYNGAASPDVLDPTTIFLALVGVIGDEMRSAGMLSSKWGVMKSEDQSVILDFAFVDACLSVISLLIMRDEGGLDRAAEAHSSKAVVLSRLLGASERATSCSDEDAQRAAADCVLETLQILAFFAKSSSSWALAALTTPSDPSSLFSVIYNRTCLAQILGDAVAANQSSSTRIGANVAEDARSDLPLANEEDILCLGLAILVNGFKSLAAAGSVWYGPRDGPQTNSRAEPASQGIEAYLADLFNQYAQGHTKTDAVIRGYIAFVLVMMVSSGEQGSRRAIETIEGATMMEKGESLAVALRGLKEIYAEEARENSENDSDDIRSVEEVIVRCKEIFRAS</sequence>
<dbReference type="Gene3D" id="1.25.10.10">
    <property type="entry name" value="Leucine-rich Repeat Variant"/>
    <property type="match status" value="1"/>
</dbReference>
<organism evidence="3 4">
    <name type="scientific">Papiliotrema laurentii</name>
    <name type="common">Cryptococcus laurentii</name>
    <dbReference type="NCBI Taxonomy" id="5418"/>
    <lineage>
        <taxon>Eukaryota</taxon>
        <taxon>Fungi</taxon>
        <taxon>Dikarya</taxon>
        <taxon>Basidiomycota</taxon>
        <taxon>Agaricomycotina</taxon>
        <taxon>Tremellomycetes</taxon>
        <taxon>Tremellales</taxon>
        <taxon>Rhynchogastremaceae</taxon>
        <taxon>Papiliotrema</taxon>
    </lineage>
</organism>
<dbReference type="Proteomes" id="UP001182556">
    <property type="component" value="Unassembled WGS sequence"/>
</dbReference>
<dbReference type="Pfam" id="PF07814">
    <property type="entry name" value="WAPL"/>
    <property type="match status" value="1"/>
</dbReference>
<feature type="compositionally biased region" description="Basic and acidic residues" evidence="1">
    <location>
        <begin position="326"/>
        <end position="339"/>
    </location>
</feature>
<protein>
    <recommendedName>
        <fullName evidence="2">Wings apart-like protein C-terminal domain-containing protein</fullName>
    </recommendedName>
</protein>
<feature type="domain" description="Wings apart-like protein C-terminal" evidence="2">
    <location>
        <begin position="388"/>
        <end position="552"/>
    </location>
</feature>
<evidence type="ECO:0000313" key="4">
    <source>
        <dbReference type="Proteomes" id="UP001182556"/>
    </source>
</evidence>
<feature type="compositionally biased region" description="Basic and acidic residues" evidence="1">
    <location>
        <begin position="85"/>
        <end position="95"/>
    </location>
</feature>
<feature type="compositionally biased region" description="Low complexity" evidence="1">
    <location>
        <begin position="256"/>
        <end position="278"/>
    </location>
</feature>
<evidence type="ECO:0000313" key="3">
    <source>
        <dbReference type="EMBL" id="KAK1924338.1"/>
    </source>
</evidence>
<dbReference type="AlphaFoldDB" id="A0AAD9D182"/>
<dbReference type="InterPro" id="IPR011989">
    <property type="entry name" value="ARM-like"/>
</dbReference>
<feature type="compositionally biased region" description="Low complexity" evidence="1">
    <location>
        <begin position="150"/>
        <end position="175"/>
    </location>
</feature>
<comment type="caution">
    <text evidence="3">The sequence shown here is derived from an EMBL/GenBank/DDBJ whole genome shotgun (WGS) entry which is preliminary data.</text>
</comment>
<keyword evidence="4" id="KW-1185">Reference proteome</keyword>
<feature type="region of interest" description="Disordered" evidence="1">
    <location>
        <begin position="1"/>
        <end position="347"/>
    </location>
</feature>
<feature type="compositionally biased region" description="Acidic residues" evidence="1">
    <location>
        <begin position="70"/>
        <end position="84"/>
    </location>
</feature>
<proteinExistence type="predicted"/>
<gene>
    <name evidence="3" type="ORF">DB88DRAFT_489956</name>
</gene>
<accession>A0AAD9D182</accession>